<keyword evidence="2" id="KW-1185">Reference proteome</keyword>
<proteinExistence type="predicted"/>
<dbReference type="Proteomes" id="UP000070263">
    <property type="component" value="Unassembled WGS sequence"/>
</dbReference>
<evidence type="ECO:0000313" key="1">
    <source>
        <dbReference type="EMBL" id="KXB06969.1"/>
    </source>
</evidence>
<gene>
    <name evidence="1" type="ORF">AKJ51_02390</name>
</gene>
<dbReference type="AlphaFoldDB" id="A0A133VKK3"/>
<evidence type="ECO:0000313" key="2">
    <source>
        <dbReference type="Proteomes" id="UP000070263"/>
    </source>
</evidence>
<comment type="caution">
    <text evidence="1">The sequence shown here is derived from an EMBL/GenBank/DDBJ whole genome shotgun (WGS) entry which is preliminary data.</text>
</comment>
<name>A0A133VKK3_9EURY</name>
<accession>A0A133VKK3</accession>
<protein>
    <submittedName>
        <fullName evidence="1">Uncharacterized protein</fullName>
    </submittedName>
</protein>
<reference evidence="1 2" key="1">
    <citation type="journal article" date="2016" name="Sci. Rep.">
        <title>Metabolic traits of an uncultured archaeal lineage -MSBL1- from brine pools of the Red Sea.</title>
        <authorList>
            <person name="Mwirichia R."/>
            <person name="Alam I."/>
            <person name="Rashid M."/>
            <person name="Vinu M."/>
            <person name="Ba-Alawi W."/>
            <person name="Anthony Kamau A."/>
            <person name="Kamanda Ngugi D."/>
            <person name="Goker M."/>
            <person name="Klenk H.P."/>
            <person name="Bajic V."/>
            <person name="Stingl U."/>
        </authorList>
    </citation>
    <scope>NUCLEOTIDE SEQUENCE [LARGE SCALE GENOMIC DNA]</scope>
    <source>
        <strain evidence="1">SCGC-AAA382A20</strain>
    </source>
</reference>
<dbReference type="EMBL" id="LHYE01000022">
    <property type="protein sequence ID" value="KXB06969.1"/>
    <property type="molecule type" value="Genomic_DNA"/>
</dbReference>
<organism evidence="1 2">
    <name type="scientific">candidate division MSBL1 archaeon SCGC-AAA382A20</name>
    <dbReference type="NCBI Taxonomy" id="1698280"/>
    <lineage>
        <taxon>Archaea</taxon>
        <taxon>Methanobacteriati</taxon>
        <taxon>Methanobacteriota</taxon>
        <taxon>candidate division MSBL1</taxon>
    </lineage>
</organism>
<sequence>MVKEQKKPGVPPAFQIDRHLQKDIRAEYGYFLNIATDLNQLFNRGEIEGTEEQRRRWIRRLKRLEKKFRGLNIPTDL</sequence>